<dbReference type="PaxDb" id="269797-Mbar_A0007"/>
<evidence type="ECO:0000313" key="1">
    <source>
        <dbReference type="EMBL" id="AAZ69000.1"/>
    </source>
</evidence>
<accession>Q46GJ2</accession>
<name>Q46GJ2_METBF</name>
<dbReference type="AlphaFoldDB" id="Q46GJ2"/>
<proteinExistence type="predicted"/>
<gene>
    <name evidence="1" type="ordered locus">Mbar_A0007</name>
</gene>
<organism evidence="1">
    <name type="scientific">Methanosarcina barkeri (strain Fusaro / DSM 804)</name>
    <dbReference type="NCBI Taxonomy" id="269797"/>
    <lineage>
        <taxon>Archaea</taxon>
        <taxon>Methanobacteriati</taxon>
        <taxon>Methanobacteriota</taxon>
        <taxon>Stenosarchaea group</taxon>
        <taxon>Methanomicrobia</taxon>
        <taxon>Methanosarcinales</taxon>
        <taxon>Methanosarcinaceae</taxon>
        <taxon>Methanosarcina</taxon>
    </lineage>
</organism>
<protein>
    <submittedName>
        <fullName evidence="1">Uncharacterized protein</fullName>
    </submittedName>
</protein>
<sequence length="82" mass="9314">MIYSYILCHYTKSSIAKITELKDTSTGKSYKGGNNCATTPSMHQDDNRCQIIGDIEERPIIPEIGIEMINNLIKTYFLSPFH</sequence>
<dbReference type="EMBL" id="CP000099">
    <property type="protein sequence ID" value="AAZ69000.1"/>
    <property type="molecule type" value="Genomic_DNA"/>
</dbReference>
<dbReference type="OrthoDB" id="377618at2157"/>
<reference evidence="1" key="1">
    <citation type="submission" date="2006-06" db="EMBL/GenBank/DDBJ databases">
        <title>Complete sequence of chromosome 1 of Methanosarcina barkeri str. fusaro.</title>
        <authorList>
            <person name="Copeland A."/>
            <person name="Lucas S."/>
            <person name="Lapidus A."/>
            <person name="Barry K."/>
            <person name="Detter J.C."/>
            <person name="Glavina T."/>
            <person name="Hammon N."/>
            <person name="Israni S."/>
            <person name="Pitluck S."/>
            <person name="Goodwin L.A."/>
            <person name="Saunders E.H."/>
            <person name="Schmutz J."/>
            <person name="Larimer F."/>
            <person name="Land M."/>
            <person name="Anderson I."/>
            <person name="Richardson P."/>
        </authorList>
    </citation>
    <scope>NUCLEOTIDE SEQUENCE</scope>
    <source>
        <strain evidence="1">Fusaro</strain>
    </source>
</reference>
<dbReference type="KEGG" id="mba:Mbar_A0007"/>
<dbReference type="HOGENOM" id="CLU_2613594_0_0_2"/>